<name>L1LU20_9PSED</name>
<proteinExistence type="predicted"/>
<comment type="caution">
    <text evidence="1">The sequence shown here is derived from an EMBL/GenBank/DDBJ whole genome shotgun (WGS) entry which is preliminary data.</text>
</comment>
<accession>L1LU20</accession>
<sequence length="267" mass="28583">MSVPPDTFATGAPRCRLGFNAEYVERHGVQILGSYRAYSPVLMRFQNPDNQSPFARGGLNAYAYCHGDPVNLADPTGHFALALQTRRYLWLTAVIGFATAAIAGIGAAGMKKSKSRDAAIAIAGIGLALGIAAAAPLAINKFQSADFRAPGRWLLTRMRYPQRETPPVVSSASVQGVASSGHTTPGTFVPSTPPIEPNASPTPQRLPDGIAPTYPIASLIDFDGLPSYLYATDPYFKRRYHQLIEGPPPASSPESIRKTSLKRSGDR</sequence>
<dbReference type="OrthoDB" id="5905222at2"/>
<dbReference type="SUPFAM" id="SSF56399">
    <property type="entry name" value="ADP-ribosylation"/>
    <property type="match status" value="1"/>
</dbReference>
<dbReference type="InterPro" id="IPR022385">
    <property type="entry name" value="Rhs_assc_core"/>
</dbReference>
<dbReference type="RefSeq" id="WP_009406549.1">
    <property type="nucleotide sequence ID" value="NZ_AMWJ02000001.1"/>
</dbReference>
<protein>
    <submittedName>
        <fullName evidence="1">RHS repeat-associated core domain-containing protein</fullName>
    </submittedName>
</protein>
<dbReference type="NCBIfam" id="TIGR03696">
    <property type="entry name" value="Rhs_assc_core"/>
    <property type="match status" value="1"/>
</dbReference>
<dbReference type="eggNOG" id="COG3209">
    <property type="taxonomic scope" value="Bacteria"/>
</dbReference>
<keyword evidence="2" id="KW-1185">Reference proteome</keyword>
<evidence type="ECO:0000313" key="2">
    <source>
        <dbReference type="Proteomes" id="UP000010448"/>
    </source>
</evidence>
<dbReference type="Proteomes" id="UP000010448">
    <property type="component" value="Unassembled WGS sequence"/>
</dbReference>
<gene>
    <name evidence="1" type="ORF">CSV86_008770</name>
</gene>
<dbReference type="AlphaFoldDB" id="L1LU20"/>
<evidence type="ECO:0000313" key="1">
    <source>
        <dbReference type="EMBL" id="NNJ15323.1"/>
    </source>
</evidence>
<organism evidence="1 2">
    <name type="scientific">Pseudomonas bharatica CSV86</name>
    <dbReference type="NCBI Taxonomy" id="1005395"/>
    <lineage>
        <taxon>Bacteria</taxon>
        <taxon>Pseudomonadati</taxon>
        <taxon>Pseudomonadota</taxon>
        <taxon>Gammaproteobacteria</taxon>
        <taxon>Pseudomonadales</taxon>
        <taxon>Pseudomonadaceae</taxon>
        <taxon>Pseudomonas</taxon>
        <taxon>Pseudomonas bharatica</taxon>
    </lineage>
</organism>
<dbReference type="EMBL" id="AMWJ02000001">
    <property type="protein sequence ID" value="NNJ15323.1"/>
    <property type="molecule type" value="Genomic_DNA"/>
</dbReference>
<reference evidence="1 2" key="1">
    <citation type="journal article" date="2013" name="Genome Announc.">
        <title>Genome Sequence of Naphthalene-Degrading Soil Bacterium Pseudomonas putida CSV86.</title>
        <authorList>
            <person name="Phale P.S."/>
            <person name="Paliwal V."/>
            <person name="Raju S.C."/>
            <person name="Modak A."/>
            <person name="Purohit H.J."/>
        </authorList>
    </citation>
    <scope>NUCLEOTIDE SEQUENCE [LARGE SCALE GENOMIC DNA]</scope>
    <source>
        <strain evidence="1 2">CSV86</strain>
    </source>
</reference>
<dbReference type="Gene3D" id="2.180.10.10">
    <property type="entry name" value="RHS repeat-associated core"/>
    <property type="match status" value="1"/>
</dbReference>